<proteinExistence type="predicted"/>
<evidence type="ECO:0000256" key="4">
    <source>
        <dbReference type="ARBA" id="ARBA00022729"/>
    </source>
</evidence>
<comment type="subcellular location">
    <subcellularLocation>
        <location evidence="1">Secreted</location>
        <location evidence="1">Cell wall</location>
    </subcellularLocation>
</comment>
<evidence type="ECO:0000256" key="5">
    <source>
        <dbReference type="ARBA" id="ARBA00023180"/>
    </source>
</evidence>
<keyword evidence="5" id="KW-0325">Glycoprotein</keyword>
<dbReference type="PANTHER" id="PTHR35185">
    <property type="entry name" value="SERINE/THREONINE-RICH PROTEIN ADG2-RELATED"/>
    <property type="match status" value="1"/>
</dbReference>
<comment type="caution">
    <text evidence="7">The sequence shown here is derived from an EMBL/GenBank/DDBJ whole genome shotgun (WGS) entry which is preliminary data.</text>
</comment>
<reference evidence="7 8" key="1">
    <citation type="submission" date="2013-12" db="EMBL/GenBank/DDBJ databases">
        <title>The Genome Sequence of Candida albicans P78048.</title>
        <authorList>
            <consortium name="The Broad Institute Genome Sequencing Platform"/>
            <consortium name="The Broad Institute Genome Sequencing Center for Infectious Disease"/>
            <person name="Cuomo C."/>
            <person name="Bennett R."/>
            <person name="Hirakawa M."/>
            <person name="Noverr M."/>
            <person name="Mitchell A."/>
            <person name="Young S.K."/>
            <person name="Zeng Q."/>
            <person name="Gargeya S."/>
            <person name="Fitzgerald M."/>
            <person name="Abouelleil A."/>
            <person name="Alvarado L."/>
            <person name="Berlin A.M."/>
            <person name="Chapman S.B."/>
            <person name="Dewar J."/>
            <person name="Goldberg J."/>
            <person name="Griggs A."/>
            <person name="Gujja S."/>
            <person name="Hansen M."/>
            <person name="Howarth C."/>
            <person name="Imamovic A."/>
            <person name="Larimer J."/>
            <person name="McCowan C."/>
            <person name="Murphy C."/>
            <person name="Pearson M."/>
            <person name="Priest M."/>
            <person name="Roberts A."/>
            <person name="Saif S."/>
            <person name="Shea T."/>
            <person name="Sykes S."/>
            <person name="Wortman J."/>
            <person name="Nusbaum C."/>
            <person name="Birren B."/>
        </authorList>
    </citation>
    <scope>NUCLEOTIDE SEQUENCE [LARGE SCALE GENOMIC DNA]</scope>
    <source>
        <strain evidence="7 8">P78048</strain>
    </source>
</reference>
<sequence>MKLESIAVFAGIVSTALAGVYHKPPPATTYWTTIYAPSTSVVTVTSCSKGGCGTQSYATGVTKTKTVHEGVTTEYTTYCPLTTSHEVVKSTCSDTLVVWSTRSFSWVWSFSKPDGCGQSTSTIKTTAQTDVPTTATATPSVSTTCTTGTKTKWWWVIKTTDCSVYTVS</sequence>
<keyword evidence="4 6" id="KW-0732">Signal</keyword>
<dbReference type="EMBL" id="AJIX01000015">
    <property type="protein sequence ID" value="KGR12695.1"/>
    <property type="molecule type" value="Genomic_DNA"/>
</dbReference>
<dbReference type="InterPro" id="IPR025928">
    <property type="entry name" value="Flocculin_t3_rpt"/>
</dbReference>
<protein>
    <submittedName>
        <fullName evidence="7">Uncharacterized protein</fullName>
    </submittedName>
</protein>
<name>A0AB34PUS9_CANAX</name>
<evidence type="ECO:0000313" key="7">
    <source>
        <dbReference type="EMBL" id="KGR12695.1"/>
    </source>
</evidence>
<keyword evidence="2" id="KW-0134">Cell wall</keyword>
<dbReference type="GO" id="GO:0009277">
    <property type="term" value="C:fungal-type cell wall"/>
    <property type="evidence" value="ECO:0007669"/>
    <property type="project" value="UniProtKB-ARBA"/>
</dbReference>
<dbReference type="PANTHER" id="PTHR35185:SF1">
    <property type="entry name" value="UPF0619 GPI-ANCHORED MEMBRANE PROTEIN C1322.10"/>
    <property type="match status" value="1"/>
</dbReference>
<evidence type="ECO:0000256" key="2">
    <source>
        <dbReference type="ARBA" id="ARBA00022512"/>
    </source>
</evidence>
<dbReference type="Proteomes" id="UP000030161">
    <property type="component" value="Unassembled WGS sequence"/>
</dbReference>
<gene>
    <name evidence="7" type="ORF">MG3_02779</name>
</gene>
<organism evidence="7 8">
    <name type="scientific">Candida albicans P78048</name>
    <dbReference type="NCBI Taxonomy" id="1094989"/>
    <lineage>
        <taxon>Eukaryota</taxon>
        <taxon>Fungi</taxon>
        <taxon>Dikarya</taxon>
        <taxon>Ascomycota</taxon>
        <taxon>Saccharomycotina</taxon>
        <taxon>Pichiomycetes</taxon>
        <taxon>Debaryomycetaceae</taxon>
        <taxon>Candida/Lodderomyces clade</taxon>
        <taxon>Candida</taxon>
    </lineage>
</organism>
<feature type="signal peptide" evidence="6">
    <location>
        <begin position="1"/>
        <end position="18"/>
    </location>
</feature>
<feature type="non-terminal residue" evidence="7">
    <location>
        <position position="168"/>
    </location>
</feature>
<dbReference type="Pfam" id="PF13928">
    <property type="entry name" value="Flocculin_t3"/>
    <property type="match status" value="1"/>
</dbReference>
<evidence type="ECO:0000256" key="3">
    <source>
        <dbReference type="ARBA" id="ARBA00022525"/>
    </source>
</evidence>
<feature type="chain" id="PRO_5044235522" evidence="6">
    <location>
        <begin position="19"/>
        <end position="168"/>
    </location>
</feature>
<evidence type="ECO:0000256" key="6">
    <source>
        <dbReference type="SAM" id="SignalP"/>
    </source>
</evidence>
<evidence type="ECO:0000313" key="8">
    <source>
        <dbReference type="Proteomes" id="UP000030161"/>
    </source>
</evidence>
<accession>A0AB34PUS9</accession>
<dbReference type="InterPro" id="IPR052479">
    <property type="entry name" value="GPI-anchor_Adhesion_Reg"/>
</dbReference>
<evidence type="ECO:0000256" key="1">
    <source>
        <dbReference type="ARBA" id="ARBA00004191"/>
    </source>
</evidence>
<keyword evidence="3" id="KW-0964">Secreted</keyword>
<dbReference type="AlphaFoldDB" id="A0AB34PUS9"/>